<dbReference type="InterPro" id="IPR013815">
    <property type="entry name" value="ATP_grasp_subdomain_1"/>
</dbReference>
<dbReference type="InterPro" id="IPR003781">
    <property type="entry name" value="CoA-bd"/>
</dbReference>
<dbReference type="SUPFAM" id="SSF56059">
    <property type="entry name" value="Glutathione synthetase ATP-binding domain-like"/>
    <property type="match status" value="1"/>
</dbReference>
<gene>
    <name evidence="7" type="ORF">GCM10022212_07440</name>
</gene>
<dbReference type="PROSITE" id="PS51186">
    <property type="entry name" value="GNAT"/>
    <property type="match status" value="1"/>
</dbReference>
<dbReference type="InterPro" id="IPR000182">
    <property type="entry name" value="GNAT_dom"/>
</dbReference>
<dbReference type="PANTHER" id="PTHR43334">
    <property type="entry name" value="ACETATE--COA LIGASE [ADP-FORMING]"/>
    <property type="match status" value="1"/>
</dbReference>
<keyword evidence="1 7" id="KW-0436">Ligase</keyword>
<dbReference type="InterPro" id="IPR032875">
    <property type="entry name" value="Succ_CoA_lig_flav_dom"/>
</dbReference>
<dbReference type="Pfam" id="PF13380">
    <property type="entry name" value="CoA_binding_2"/>
    <property type="match status" value="1"/>
</dbReference>
<dbReference type="InterPro" id="IPR016102">
    <property type="entry name" value="Succinyl-CoA_synth-like"/>
</dbReference>
<dbReference type="InterPro" id="IPR011761">
    <property type="entry name" value="ATP-grasp"/>
</dbReference>
<dbReference type="GO" id="GO:0016874">
    <property type="term" value="F:ligase activity"/>
    <property type="evidence" value="ECO:0007669"/>
    <property type="project" value="UniProtKB-KW"/>
</dbReference>
<dbReference type="InterPro" id="IPR036291">
    <property type="entry name" value="NAD(P)-bd_dom_sf"/>
</dbReference>
<dbReference type="Gene3D" id="3.30.1490.20">
    <property type="entry name" value="ATP-grasp fold, A domain"/>
    <property type="match status" value="1"/>
</dbReference>
<dbReference type="RefSeq" id="WP_344761887.1">
    <property type="nucleotide sequence ID" value="NZ_BAAAZE010000005.1"/>
</dbReference>
<evidence type="ECO:0000259" key="6">
    <source>
        <dbReference type="PROSITE" id="PS51186"/>
    </source>
</evidence>
<keyword evidence="8" id="KW-1185">Reference proteome</keyword>
<evidence type="ECO:0000256" key="1">
    <source>
        <dbReference type="ARBA" id="ARBA00022598"/>
    </source>
</evidence>
<dbReference type="SUPFAM" id="SSF55729">
    <property type="entry name" value="Acyl-CoA N-acyltransferases (Nat)"/>
    <property type="match status" value="1"/>
</dbReference>
<evidence type="ECO:0000256" key="2">
    <source>
        <dbReference type="ARBA" id="ARBA00022741"/>
    </source>
</evidence>
<dbReference type="InterPro" id="IPR016181">
    <property type="entry name" value="Acyl_CoA_acyltransferase"/>
</dbReference>
<organism evidence="7 8">
    <name type="scientific">Actimicrobium antarcticum</name>
    <dbReference type="NCBI Taxonomy" id="1051899"/>
    <lineage>
        <taxon>Bacteria</taxon>
        <taxon>Pseudomonadati</taxon>
        <taxon>Pseudomonadota</taxon>
        <taxon>Betaproteobacteria</taxon>
        <taxon>Burkholderiales</taxon>
        <taxon>Oxalobacteraceae</taxon>
        <taxon>Actimicrobium</taxon>
    </lineage>
</organism>
<keyword evidence="3 4" id="KW-0067">ATP-binding</keyword>
<dbReference type="Gene3D" id="3.40.50.261">
    <property type="entry name" value="Succinyl-CoA synthetase domains"/>
    <property type="match status" value="2"/>
</dbReference>
<evidence type="ECO:0000313" key="8">
    <source>
        <dbReference type="Proteomes" id="UP001501353"/>
    </source>
</evidence>
<comment type="caution">
    <text evidence="7">The sequence shown here is derived from an EMBL/GenBank/DDBJ whole genome shotgun (WGS) entry which is preliminary data.</text>
</comment>
<dbReference type="CDD" id="cd04301">
    <property type="entry name" value="NAT_SF"/>
    <property type="match status" value="1"/>
</dbReference>
<keyword evidence="2 4" id="KW-0547">Nucleotide-binding</keyword>
<dbReference type="SUPFAM" id="SSF51735">
    <property type="entry name" value="NAD(P)-binding Rossmann-fold domains"/>
    <property type="match status" value="1"/>
</dbReference>
<sequence>MSIRNLPLLFKPKSVALIGASSRPGSIGAAVLHNLIAGGFAGKILPVNPKYRSLLDLEVWHSVARLPVTPDLAIICTPPHTVPGLITALGERGCKAAIVMTPGMGKQREAMLNAAKPFLLRILGATSGGVLVPGIGLNASFSHGQALPGKLAFVSQSGALMNGVLDWASTRGIGFSKFLSLGDSADIDFGDLLDYLAGDSATHGILLFLEDVRLARKFMSAARSAARGKPVLVIKAGRAAESARAAASHTGALAGTDSVYDAAIRRAGMLRVYSTEALFGAVETLARAKPMHGERLAILTNGGGPGVMATDALVTLHGKLATLAPATITQLATVLQPTWSQDNPVDIGGDAPVERYRAALASLLADPESDAILFIHAPSALVSSTEIAQALVPLLQQSSRNVLACWLGGAAVAEARQLFSAAGIATFDTPEEAVRGFMQIIDFRHNQQLLMQVPPALPDHGTTERLRAQALVRAALADGRTLLSEPETKTVLAAYGIPVVATMTAASVDDAVRCAADIGFPVAIKILSPQIWHKSDVGGVALDLDDAEAVRHAASAMHKRLNELQPEAELQGFAVQAMARRPQAHELIVGVSTDPVFGPVILFGQGGVAVEVLDDHAVGLPPLNSVLAADMIARTRVSRLLAGYRNRPAADLAAINHTLIQISNLVEDLPELVELDINPLLADGQGVIALDARMRVALPTGKSRQAIRPYPQALEQVIDWHGEALTIRPIKPEDGAAHLVFFNQLNQNDVRYRTFSSIRQLQEPQVARLTQIDYDREMAFIATRVRPDGERETLGVARGIADADNQEAEFAIIVRSDMKGRGLGRLLMQRLIDYCRSRGTQFIVGETMSDNKGLLTLTQKLGFIALPVPEERIMSLRLDLQPR</sequence>
<protein>
    <submittedName>
        <fullName evidence="7">Bifunctional acetate--CoA ligase family protein/GNAT family N-acetyltransferase</fullName>
    </submittedName>
</protein>
<dbReference type="Pfam" id="PF19045">
    <property type="entry name" value="Ligase_CoA_2"/>
    <property type="match status" value="1"/>
</dbReference>
<dbReference type="Pfam" id="PF13607">
    <property type="entry name" value="Succ_CoA_lig"/>
    <property type="match status" value="1"/>
</dbReference>
<feature type="domain" description="N-acetyltransferase" evidence="6">
    <location>
        <begin position="725"/>
        <end position="879"/>
    </location>
</feature>
<dbReference type="PROSITE" id="PS50975">
    <property type="entry name" value="ATP_GRASP"/>
    <property type="match status" value="1"/>
</dbReference>
<dbReference type="SMART" id="SM00881">
    <property type="entry name" value="CoA_binding"/>
    <property type="match status" value="1"/>
</dbReference>
<dbReference type="Pfam" id="PF00583">
    <property type="entry name" value="Acetyltransf_1"/>
    <property type="match status" value="1"/>
</dbReference>
<dbReference type="EMBL" id="BAAAZE010000005">
    <property type="protein sequence ID" value="GAA4015232.1"/>
    <property type="molecule type" value="Genomic_DNA"/>
</dbReference>
<dbReference type="PANTHER" id="PTHR43334:SF1">
    <property type="entry name" value="3-HYDROXYPROPIONATE--COA LIGASE [ADP-FORMING]"/>
    <property type="match status" value="1"/>
</dbReference>
<evidence type="ECO:0000259" key="5">
    <source>
        <dbReference type="PROSITE" id="PS50975"/>
    </source>
</evidence>
<proteinExistence type="predicted"/>
<dbReference type="Gene3D" id="3.30.470.20">
    <property type="entry name" value="ATP-grasp fold, B domain"/>
    <property type="match status" value="1"/>
</dbReference>
<name>A0ABP7SRI0_9BURK</name>
<feature type="domain" description="ATP-grasp" evidence="5">
    <location>
        <begin position="489"/>
        <end position="525"/>
    </location>
</feature>
<accession>A0ABP7SRI0</accession>
<dbReference type="InterPro" id="IPR051538">
    <property type="entry name" value="Acyl-CoA_Synth/Transferase"/>
</dbReference>
<evidence type="ECO:0000256" key="3">
    <source>
        <dbReference type="ARBA" id="ARBA00022840"/>
    </source>
</evidence>
<dbReference type="Gene3D" id="3.40.630.30">
    <property type="match status" value="1"/>
</dbReference>
<dbReference type="Proteomes" id="UP001501353">
    <property type="component" value="Unassembled WGS sequence"/>
</dbReference>
<evidence type="ECO:0000313" key="7">
    <source>
        <dbReference type="EMBL" id="GAA4015232.1"/>
    </source>
</evidence>
<dbReference type="Gene3D" id="3.40.50.720">
    <property type="entry name" value="NAD(P)-binding Rossmann-like Domain"/>
    <property type="match status" value="1"/>
</dbReference>
<dbReference type="InterPro" id="IPR043938">
    <property type="entry name" value="Ligase_CoA_dom"/>
</dbReference>
<dbReference type="Pfam" id="PF13549">
    <property type="entry name" value="ATP-grasp_5"/>
    <property type="match status" value="1"/>
</dbReference>
<evidence type="ECO:0000256" key="4">
    <source>
        <dbReference type="PROSITE-ProRule" id="PRU00409"/>
    </source>
</evidence>
<reference evidence="8" key="1">
    <citation type="journal article" date="2019" name="Int. J. Syst. Evol. Microbiol.">
        <title>The Global Catalogue of Microorganisms (GCM) 10K type strain sequencing project: providing services to taxonomists for standard genome sequencing and annotation.</title>
        <authorList>
            <consortium name="The Broad Institute Genomics Platform"/>
            <consortium name="The Broad Institute Genome Sequencing Center for Infectious Disease"/>
            <person name="Wu L."/>
            <person name="Ma J."/>
        </authorList>
    </citation>
    <scope>NUCLEOTIDE SEQUENCE [LARGE SCALE GENOMIC DNA]</scope>
    <source>
        <strain evidence="8">JCM 16673</strain>
    </source>
</reference>
<dbReference type="SUPFAM" id="SSF52210">
    <property type="entry name" value="Succinyl-CoA synthetase domains"/>
    <property type="match status" value="2"/>
</dbReference>